<gene>
    <name evidence="2" type="ORF">IV203_002170</name>
</gene>
<dbReference type="Proteomes" id="UP000693970">
    <property type="component" value="Unassembled WGS sequence"/>
</dbReference>
<protein>
    <submittedName>
        <fullName evidence="2">Uncharacterized protein</fullName>
    </submittedName>
</protein>
<evidence type="ECO:0000313" key="3">
    <source>
        <dbReference type="Proteomes" id="UP000693970"/>
    </source>
</evidence>
<sequence length="258" mass="28684">MKFSNQALERLNRMVSMKILAGPTRFNDIESMYSASKGEEACSSDMVAQVIDDPSIGPQSVFVDWTKHEDFIIDTGVTQHFVPEMLDYDTHDILNSNRMQVTGLASSVGQVQGSSVTTLEHAFAVNNSNWTHVHSRNKKRNAQLGPPRPEGSDAGRNSFDMYMCRDAGLYTYRLNGRNILKSNSVPGQRNGLPGLPPRRIKKPFATRRKINGTWVTVLKHPNNMITIAKTGEIIRTADLPRNPSMTAVTGLTVSKRPI</sequence>
<proteinExistence type="predicted"/>
<dbReference type="AlphaFoldDB" id="A0A9K3L8J8"/>
<evidence type="ECO:0000256" key="1">
    <source>
        <dbReference type="SAM" id="MobiDB-lite"/>
    </source>
</evidence>
<reference evidence="2" key="2">
    <citation type="submission" date="2021-04" db="EMBL/GenBank/DDBJ databases">
        <authorList>
            <person name="Podell S."/>
        </authorList>
    </citation>
    <scope>NUCLEOTIDE SEQUENCE</scope>
    <source>
        <strain evidence="2">Hildebrandi</strain>
    </source>
</reference>
<organism evidence="2 3">
    <name type="scientific">Nitzschia inconspicua</name>
    <dbReference type="NCBI Taxonomy" id="303405"/>
    <lineage>
        <taxon>Eukaryota</taxon>
        <taxon>Sar</taxon>
        <taxon>Stramenopiles</taxon>
        <taxon>Ochrophyta</taxon>
        <taxon>Bacillariophyta</taxon>
        <taxon>Bacillariophyceae</taxon>
        <taxon>Bacillariophycidae</taxon>
        <taxon>Bacillariales</taxon>
        <taxon>Bacillariaceae</taxon>
        <taxon>Nitzschia</taxon>
    </lineage>
</organism>
<comment type="caution">
    <text evidence="2">The sequence shown here is derived from an EMBL/GenBank/DDBJ whole genome shotgun (WGS) entry which is preliminary data.</text>
</comment>
<accession>A0A9K3L8J8</accession>
<keyword evidence="3" id="KW-1185">Reference proteome</keyword>
<name>A0A9K3L8J8_9STRA</name>
<dbReference type="EMBL" id="JAGRRH010000015">
    <property type="protein sequence ID" value="KAG7357482.1"/>
    <property type="molecule type" value="Genomic_DNA"/>
</dbReference>
<feature type="region of interest" description="Disordered" evidence="1">
    <location>
        <begin position="132"/>
        <end position="157"/>
    </location>
</feature>
<evidence type="ECO:0000313" key="2">
    <source>
        <dbReference type="EMBL" id="KAG7357482.1"/>
    </source>
</evidence>
<reference evidence="2" key="1">
    <citation type="journal article" date="2021" name="Sci. Rep.">
        <title>Diploid genomic architecture of Nitzschia inconspicua, an elite biomass production diatom.</title>
        <authorList>
            <person name="Oliver A."/>
            <person name="Podell S."/>
            <person name="Pinowska A."/>
            <person name="Traller J.C."/>
            <person name="Smith S.R."/>
            <person name="McClure R."/>
            <person name="Beliaev A."/>
            <person name="Bohutskyi P."/>
            <person name="Hill E.A."/>
            <person name="Rabines A."/>
            <person name="Zheng H."/>
            <person name="Allen L.Z."/>
            <person name="Kuo A."/>
            <person name="Grigoriev I.V."/>
            <person name="Allen A.E."/>
            <person name="Hazlebeck D."/>
            <person name="Allen E.E."/>
        </authorList>
    </citation>
    <scope>NUCLEOTIDE SEQUENCE</scope>
    <source>
        <strain evidence="2">Hildebrandi</strain>
    </source>
</reference>